<feature type="chain" id="PRO_5040996277" description="Lipoprotein" evidence="2">
    <location>
        <begin position="19"/>
        <end position="209"/>
    </location>
</feature>
<feature type="compositionally biased region" description="Low complexity" evidence="1">
    <location>
        <begin position="44"/>
        <end position="53"/>
    </location>
</feature>
<keyword evidence="4" id="KW-1185">Reference proteome</keyword>
<feature type="region of interest" description="Disordered" evidence="1">
    <location>
        <begin position="36"/>
        <end position="58"/>
    </location>
</feature>
<sequence>MNILRMALLCFLTLPACSSDTGRNVFSSGGGFEGGEGGAGGGAASSSSSASSGSGDGGGASCGPSLGLLSFHGVRTTSFDNTTAMVSGTYSNPNDSTLSAYWEADGMLQLHAENADWEVELSLQLGANIDPPLTITPVSFPHSVYGACFSSGIGMGNSYCADDAFEVTVDSLECNHIQGSFKGRAISLNDLYFLDVDMGTFDVPIGSMP</sequence>
<organism evidence="3 4">
    <name type="scientific">Polyangium jinanense</name>
    <dbReference type="NCBI Taxonomy" id="2829994"/>
    <lineage>
        <taxon>Bacteria</taxon>
        <taxon>Pseudomonadati</taxon>
        <taxon>Myxococcota</taxon>
        <taxon>Polyangia</taxon>
        <taxon>Polyangiales</taxon>
        <taxon>Polyangiaceae</taxon>
        <taxon>Polyangium</taxon>
    </lineage>
</organism>
<accession>A0A9X3XCY8</accession>
<name>A0A9X3XCY8_9BACT</name>
<gene>
    <name evidence="3" type="ORF">KEG57_41335</name>
</gene>
<dbReference type="Proteomes" id="UP001151081">
    <property type="component" value="Unassembled WGS sequence"/>
</dbReference>
<evidence type="ECO:0000256" key="1">
    <source>
        <dbReference type="SAM" id="MobiDB-lite"/>
    </source>
</evidence>
<feature type="signal peptide" evidence="2">
    <location>
        <begin position="1"/>
        <end position="18"/>
    </location>
</feature>
<evidence type="ECO:0000313" key="3">
    <source>
        <dbReference type="EMBL" id="MDC3986985.1"/>
    </source>
</evidence>
<dbReference type="EMBL" id="JAGTJJ010000046">
    <property type="protein sequence ID" value="MDC3986985.1"/>
    <property type="molecule type" value="Genomic_DNA"/>
</dbReference>
<evidence type="ECO:0000256" key="2">
    <source>
        <dbReference type="SAM" id="SignalP"/>
    </source>
</evidence>
<protein>
    <recommendedName>
        <fullName evidence="5">Lipoprotein</fullName>
    </recommendedName>
</protein>
<evidence type="ECO:0000313" key="4">
    <source>
        <dbReference type="Proteomes" id="UP001151081"/>
    </source>
</evidence>
<reference evidence="3 4" key="1">
    <citation type="submission" date="2021-04" db="EMBL/GenBank/DDBJ databases">
        <title>Genome analysis of Polyangium sp.</title>
        <authorList>
            <person name="Li Y."/>
            <person name="Wang J."/>
        </authorList>
    </citation>
    <scope>NUCLEOTIDE SEQUENCE [LARGE SCALE GENOMIC DNA]</scope>
    <source>
        <strain evidence="3 4">SDU14</strain>
    </source>
</reference>
<keyword evidence="2" id="KW-0732">Signal</keyword>
<dbReference type="AlphaFoldDB" id="A0A9X3XCY8"/>
<evidence type="ECO:0008006" key="5">
    <source>
        <dbReference type="Google" id="ProtNLM"/>
    </source>
</evidence>
<comment type="caution">
    <text evidence="3">The sequence shown here is derived from an EMBL/GenBank/DDBJ whole genome shotgun (WGS) entry which is preliminary data.</text>
</comment>
<proteinExistence type="predicted"/>
<dbReference type="RefSeq" id="WP_272427326.1">
    <property type="nucleotide sequence ID" value="NZ_JAGTJJ010000046.1"/>
</dbReference>